<dbReference type="Pfam" id="PF00702">
    <property type="entry name" value="Hydrolase"/>
    <property type="match status" value="1"/>
</dbReference>
<protein>
    <submittedName>
        <fullName evidence="4">Phosphoglycolate phosphatase</fullName>
        <ecNumber evidence="4">3.1.3.18</ecNumber>
    </submittedName>
</protein>
<dbReference type="InterPro" id="IPR036412">
    <property type="entry name" value="HAD-like_sf"/>
</dbReference>
<evidence type="ECO:0000256" key="1">
    <source>
        <dbReference type="ARBA" id="ARBA00001946"/>
    </source>
</evidence>
<comment type="cofactor">
    <cofactor evidence="1">
        <name>Mg(2+)</name>
        <dbReference type="ChEBI" id="CHEBI:18420"/>
    </cofactor>
</comment>
<dbReference type="SFLD" id="SFLDS00003">
    <property type="entry name" value="Haloacid_Dehalogenase"/>
    <property type="match status" value="1"/>
</dbReference>
<gene>
    <name evidence="4" type="primary">gph_71</name>
    <name evidence="4" type="ORF">SDC9_154761</name>
</gene>
<evidence type="ECO:0000256" key="3">
    <source>
        <dbReference type="ARBA" id="ARBA00022842"/>
    </source>
</evidence>
<dbReference type="InterPro" id="IPR023214">
    <property type="entry name" value="HAD_sf"/>
</dbReference>
<sequence length="224" mass="23875">MRMPMLFVDLDNTISDRASSFRRWAHTYLTDRFGRADEQLISAMVVADGDGLRHKPEVAADLARLLDLTPAEQAEIIVVLRAGTLDELQPTPGIIESLDAARAAGFEPFIVTSGRPSQQEGKIAKLGLADHVAGMVVSEAVGVAKPDPEIFRIAARQAGGSLDDGWMVGDSAEADIRGAVASGLRSVWLRRGREYPTGMPDPTHVADSFVEAVGLVLSDGASAL</sequence>
<proteinExistence type="predicted"/>
<dbReference type="SFLD" id="SFLDG01129">
    <property type="entry name" value="C1.5:_HAD__Beta-PGM__Phosphata"/>
    <property type="match status" value="1"/>
</dbReference>
<dbReference type="EMBL" id="VSSQ01053456">
    <property type="protein sequence ID" value="MPN07491.1"/>
    <property type="molecule type" value="Genomic_DNA"/>
</dbReference>
<dbReference type="GO" id="GO:0044281">
    <property type="term" value="P:small molecule metabolic process"/>
    <property type="evidence" value="ECO:0007669"/>
    <property type="project" value="UniProtKB-ARBA"/>
</dbReference>
<accession>A0A645EZM6</accession>
<dbReference type="Gene3D" id="3.40.50.1000">
    <property type="entry name" value="HAD superfamily/HAD-like"/>
    <property type="match status" value="1"/>
</dbReference>
<dbReference type="EC" id="3.1.3.18" evidence="4"/>
<dbReference type="InterPro" id="IPR006439">
    <property type="entry name" value="HAD-SF_hydro_IA"/>
</dbReference>
<dbReference type="PANTHER" id="PTHR46470">
    <property type="entry name" value="N-ACYLNEURAMINATE-9-PHOSPHATASE"/>
    <property type="match status" value="1"/>
</dbReference>
<dbReference type="SUPFAM" id="SSF56784">
    <property type="entry name" value="HAD-like"/>
    <property type="match status" value="1"/>
</dbReference>
<evidence type="ECO:0000256" key="2">
    <source>
        <dbReference type="ARBA" id="ARBA00022801"/>
    </source>
</evidence>
<dbReference type="NCBIfam" id="TIGR01549">
    <property type="entry name" value="HAD-SF-IA-v1"/>
    <property type="match status" value="1"/>
</dbReference>
<name>A0A645EZM6_9ZZZZ</name>
<evidence type="ECO:0000313" key="4">
    <source>
        <dbReference type="EMBL" id="MPN07491.1"/>
    </source>
</evidence>
<dbReference type="GO" id="GO:0008967">
    <property type="term" value="F:phosphoglycolate phosphatase activity"/>
    <property type="evidence" value="ECO:0007669"/>
    <property type="project" value="UniProtKB-EC"/>
</dbReference>
<dbReference type="AlphaFoldDB" id="A0A645EZM6"/>
<reference evidence="4" key="1">
    <citation type="submission" date="2019-08" db="EMBL/GenBank/DDBJ databases">
        <authorList>
            <person name="Kucharzyk K."/>
            <person name="Murdoch R.W."/>
            <person name="Higgins S."/>
            <person name="Loffler F."/>
        </authorList>
    </citation>
    <scope>NUCLEOTIDE SEQUENCE</scope>
</reference>
<keyword evidence="3" id="KW-0460">Magnesium</keyword>
<organism evidence="4">
    <name type="scientific">bioreactor metagenome</name>
    <dbReference type="NCBI Taxonomy" id="1076179"/>
    <lineage>
        <taxon>unclassified sequences</taxon>
        <taxon>metagenomes</taxon>
        <taxon>ecological metagenomes</taxon>
    </lineage>
</organism>
<keyword evidence="2 4" id="KW-0378">Hydrolase</keyword>
<dbReference type="Gene3D" id="1.10.150.520">
    <property type="match status" value="1"/>
</dbReference>
<dbReference type="InterPro" id="IPR051400">
    <property type="entry name" value="HAD-like_hydrolase"/>
</dbReference>
<comment type="caution">
    <text evidence="4">The sequence shown here is derived from an EMBL/GenBank/DDBJ whole genome shotgun (WGS) entry which is preliminary data.</text>
</comment>